<dbReference type="PROSITE" id="PS51767">
    <property type="entry name" value="PEPTIDASE_A1"/>
    <property type="match status" value="1"/>
</dbReference>
<feature type="domain" description="Peptidase A1" evidence="3">
    <location>
        <begin position="79"/>
        <end position="411"/>
    </location>
</feature>
<dbReference type="InterPro" id="IPR021109">
    <property type="entry name" value="Peptidase_aspartic_dom_sf"/>
</dbReference>
<dbReference type="OrthoDB" id="771136at2759"/>
<name>A0A6A6D2C9_ZASCE</name>
<sequence>MQVLHHAALSLLLPSSFTRLHGRLSDESVPDQSPLVLAETDSYPICTGQTGHTGDTGDTGHAATILELQRRDFFGLPFIFTNIAIGTPPQPFMLFVDLTFGGLAVRSVDCQQCGRHVAFDRTASVSCESMDHRFSLFLDGHTAQGAMLKDDLHLGESSLRNATFGAADTFYGENMMLLILADMSDGALGLAPPNATSSSYSDGWHRGLQSHQNFMHELVSPGLLEDKTMFLSLPKTPDAVGTLVFGARYRPLNFWIPLSKRQKLSLIEGTWAVDLGHVVLRGYPQPFEARVDLIAALTLSPDFVMTLPDEIARAIYDYLGAVVNEDFEGGVIPCQVRQTLPELTLMFGGQNKSLVLDWKDYTRVLTSGNERVCVVAIHRQEWDTTSAVMGLWLFQRFDVLFDMDHNRVGLRELEKRGRIASKPSRLPRHGNVVVPATLHVYLTT</sequence>
<dbReference type="CDD" id="cd05471">
    <property type="entry name" value="pepsin_like"/>
    <property type="match status" value="1"/>
</dbReference>
<dbReference type="AlphaFoldDB" id="A0A6A6D2C9"/>
<evidence type="ECO:0000256" key="1">
    <source>
        <dbReference type="ARBA" id="ARBA00007447"/>
    </source>
</evidence>
<feature type="signal peptide" evidence="2">
    <location>
        <begin position="1"/>
        <end position="18"/>
    </location>
</feature>
<dbReference type="InterPro" id="IPR001461">
    <property type="entry name" value="Aspartic_peptidase_A1"/>
</dbReference>
<evidence type="ECO:0000259" key="3">
    <source>
        <dbReference type="PROSITE" id="PS51767"/>
    </source>
</evidence>
<dbReference type="Pfam" id="PF00026">
    <property type="entry name" value="Asp"/>
    <property type="match status" value="1"/>
</dbReference>
<gene>
    <name evidence="4" type="ORF">M409DRAFT_49983</name>
</gene>
<keyword evidence="2" id="KW-0732">Signal</keyword>
<reference evidence="4" key="1">
    <citation type="journal article" date="2020" name="Stud. Mycol.">
        <title>101 Dothideomycetes genomes: a test case for predicting lifestyles and emergence of pathogens.</title>
        <authorList>
            <person name="Haridas S."/>
            <person name="Albert R."/>
            <person name="Binder M."/>
            <person name="Bloem J."/>
            <person name="Labutti K."/>
            <person name="Salamov A."/>
            <person name="Andreopoulos B."/>
            <person name="Baker S."/>
            <person name="Barry K."/>
            <person name="Bills G."/>
            <person name="Bluhm B."/>
            <person name="Cannon C."/>
            <person name="Castanera R."/>
            <person name="Culley D."/>
            <person name="Daum C."/>
            <person name="Ezra D."/>
            <person name="Gonzalez J."/>
            <person name="Henrissat B."/>
            <person name="Kuo A."/>
            <person name="Liang C."/>
            <person name="Lipzen A."/>
            <person name="Lutzoni F."/>
            <person name="Magnuson J."/>
            <person name="Mondo S."/>
            <person name="Nolan M."/>
            <person name="Ohm R."/>
            <person name="Pangilinan J."/>
            <person name="Park H.-J."/>
            <person name="Ramirez L."/>
            <person name="Alfaro M."/>
            <person name="Sun H."/>
            <person name="Tritt A."/>
            <person name="Yoshinaga Y."/>
            <person name="Zwiers L.-H."/>
            <person name="Turgeon B."/>
            <person name="Goodwin S."/>
            <person name="Spatafora J."/>
            <person name="Crous P."/>
            <person name="Grigoriev I."/>
        </authorList>
    </citation>
    <scope>NUCLEOTIDE SEQUENCE</scope>
    <source>
        <strain evidence="4">ATCC 36951</strain>
    </source>
</reference>
<dbReference type="SUPFAM" id="SSF50630">
    <property type="entry name" value="Acid proteases"/>
    <property type="match status" value="1"/>
</dbReference>
<feature type="chain" id="PRO_5025332904" description="Peptidase A1 domain-containing protein" evidence="2">
    <location>
        <begin position="19"/>
        <end position="444"/>
    </location>
</feature>
<dbReference type="GO" id="GO:0004190">
    <property type="term" value="F:aspartic-type endopeptidase activity"/>
    <property type="evidence" value="ECO:0007669"/>
    <property type="project" value="InterPro"/>
</dbReference>
<evidence type="ECO:0000313" key="4">
    <source>
        <dbReference type="EMBL" id="KAF2172259.1"/>
    </source>
</evidence>
<organism evidence="4 5">
    <name type="scientific">Zasmidium cellare ATCC 36951</name>
    <dbReference type="NCBI Taxonomy" id="1080233"/>
    <lineage>
        <taxon>Eukaryota</taxon>
        <taxon>Fungi</taxon>
        <taxon>Dikarya</taxon>
        <taxon>Ascomycota</taxon>
        <taxon>Pezizomycotina</taxon>
        <taxon>Dothideomycetes</taxon>
        <taxon>Dothideomycetidae</taxon>
        <taxon>Mycosphaerellales</taxon>
        <taxon>Mycosphaerellaceae</taxon>
        <taxon>Zasmidium</taxon>
    </lineage>
</organism>
<evidence type="ECO:0000256" key="2">
    <source>
        <dbReference type="SAM" id="SignalP"/>
    </source>
</evidence>
<accession>A0A6A6D2C9</accession>
<dbReference type="Gene3D" id="2.40.70.10">
    <property type="entry name" value="Acid Proteases"/>
    <property type="match status" value="2"/>
</dbReference>
<keyword evidence="5" id="KW-1185">Reference proteome</keyword>
<evidence type="ECO:0000313" key="5">
    <source>
        <dbReference type="Proteomes" id="UP000799537"/>
    </source>
</evidence>
<dbReference type="EMBL" id="ML993581">
    <property type="protein sequence ID" value="KAF2172259.1"/>
    <property type="molecule type" value="Genomic_DNA"/>
</dbReference>
<dbReference type="Proteomes" id="UP000799537">
    <property type="component" value="Unassembled WGS sequence"/>
</dbReference>
<dbReference type="GO" id="GO:0006508">
    <property type="term" value="P:proteolysis"/>
    <property type="evidence" value="ECO:0007669"/>
    <property type="project" value="InterPro"/>
</dbReference>
<dbReference type="InterPro" id="IPR033121">
    <property type="entry name" value="PEPTIDASE_A1"/>
</dbReference>
<dbReference type="PANTHER" id="PTHR47966">
    <property type="entry name" value="BETA-SITE APP-CLEAVING ENZYME, ISOFORM A-RELATED"/>
    <property type="match status" value="1"/>
</dbReference>
<proteinExistence type="inferred from homology"/>
<dbReference type="GeneID" id="54564679"/>
<protein>
    <recommendedName>
        <fullName evidence="3">Peptidase A1 domain-containing protein</fullName>
    </recommendedName>
</protein>
<dbReference type="RefSeq" id="XP_033673148.1">
    <property type="nucleotide sequence ID" value="XM_033811407.1"/>
</dbReference>
<dbReference type="InterPro" id="IPR034164">
    <property type="entry name" value="Pepsin-like_dom"/>
</dbReference>
<dbReference type="PANTHER" id="PTHR47966:SF51">
    <property type="entry name" value="BETA-SITE APP-CLEAVING ENZYME, ISOFORM A-RELATED"/>
    <property type="match status" value="1"/>
</dbReference>
<comment type="similarity">
    <text evidence="1">Belongs to the peptidase A1 family.</text>
</comment>